<feature type="region of interest" description="Disordered" evidence="4">
    <location>
        <begin position="218"/>
        <end position="245"/>
    </location>
</feature>
<dbReference type="SUPFAM" id="SSF46785">
    <property type="entry name" value="Winged helix' DNA-binding domain"/>
    <property type="match status" value="1"/>
</dbReference>
<dbReference type="SMART" id="SM00895">
    <property type="entry name" value="FCD"/>
    <property type="match status" value="1"/>
</dbReference>
<keyword evidence="2 6" id="KW-0238">DNA-binding</keyword>
<dbReference type="InterPro" id="IPR011711">
    <property type="entry name" value="GntR_C"/>
</dbReference>
<evidence type="ECO:0000256" key="1">
    <source>
        <dbReference type="ARBA" id="ARBA00023015"/>
    </source>
</evidence>
<dbReference type="CDD" id="cd07377">
    <property type="entry name" value="WHTH_GntR"/>
    <property type="match status" value="1"/>
</dbReference>
<evidence type="ECO:0000256" key="2">
    <source>
        <dbReference type="ARBA" id="ARBA00023125"/>
    </source>
</evidence>
<evidence type="ECO:0000256" key="4">
    <source>
        <dbReference type="SAM" id="MobiDB-lite"/>
    </source>
</evidence>
<dbReference type="EMBL" id="JAVDQH010000010">
    <property type="protein sequence ID" value="MDR6244787.1"/>
    <property type="molecule type" value="Genomic_DNA"/>
</dbReference>
<dbReference type="GO" id="GO:0003677">
    <property type="term" value="F:DNA binding"/>
    <property type="evidence" value="ECO:0007669"/>
    <property type="project" value="UniProtKB-KW"/>
</dbReference>
<evidence type="ECO:0000313" key="7">
    <source>
        <dbReference type="Proteomes" id="UP001185028"/>
    </source>
</evidence>
<feature type="compositionally biased region" description="Basic and acidic residues" evidence="4">
    <location>
        <begin position="235"/>
        <end position="245"/>
    </location>
</feature>
<dbReference type="Gene3D" id="1.20.120.530">
    <property type="entry name" value="GntR ligand-binding domain-like"/>
    <property type="match status" value="1"/>
</dbReference>
<dbReference type="Pfam" id="PF07729">
    <property type="entry name" value="FCD"/>
    <property type="match status" value="1"/>
</dbReference>
<proteinExistence type="predicted"/>
<dbReference type="InterPro" id="IPR008920">
    <property type="entry name" value="TF_FadR/GntR_C"/>
</dbReference>
<name>A0ABU1IZV4_9BACL</name>
<sequence length="245" mass="27391">MEQLCERLEQQIRSGAWQVGMRIPKEADLMEQFGVSRNTLREAVRALVHVGLLSTRQGDGTFVVADSPLGPVLQKRLSSSSAIEILEVRHALDREAVVLACARRTEEQLVAMEHYAGLCEQHRAAEQIEQFVDVDMHLHQMIVEASGNALLVDLYQHLFERIQMSIMSTTEVSSDGDHTGHRNLIAAIRERNEAQAAAIVDDYIGHFKNILIDNKADTVSNTTSSDTDSANLRLDQNHIEENHTS</sequence>
<keyword evidence="7" id="KW-1185">Reference proteome</keyword>
<dbReference type="Gene3D" id="1.10.10.10">
    <property type="entry name" value="Winged helix-like DNA-binding domain superfamily/Winged helix DNA-binding domain"/>
    <property type="match status" value="1"/>
</dbReference>
<feature type="compositionally biased region" description="Low complexity" evidence="4">
    <location>
        <begin position="218"/>
        <end position="229"/>
    </location>
</feature>
<dbReference type="PRINTS" id="PR00035">
    <property type="entry name" value="HTHGNTR"/>
</dbReference>
<organism evidence="6 7">
    <name type="scientific">Paenibacillus hunanensis</name>
    <dbReference type="NCBI Taxonomy" id="539262"/>
    <lineage>
        <taxon>Bacteria</taxon>
        <taxon>Bacillati</taxon>
        <taxon>Bacillota</taxon>
        <taxon>Bacilli</taxon>
        <taxon>Bacillales</taxon>
        <taxon>Paenibacillaceae</taxon>
        <taxon>Paenibacillus</taxon>
    </lineage>
</organism>
<accession>A0ABU1IZV4</accession>
<dbReference type="Pfam" id="PF00392">
    <property type="entry name" value="GntR"/>
    <property type="match status" value="1"/>
</dbReference>
<dbReference type="PANTHER" id="PTHR43537:SF47">
    <property type="entry name" value="REGULATORY PROTEIN GNTR HTH"/>
    <property type="match status" value="1"/>
</dbReference>
<keyword evidence="1" id="KW-0805">Transcription regulation</keyword>
<keyword evidence="3" id="KW-0804">Transcription</keyword>
<dbReference type="InterPro" id="IPR036390">
    <property type="entry name" value="WH_DNA-bd_sf"/>
</dbReference>
<dbReference type="PANTHER" id="PTHR43537">
    <property type="entry name" value="TRANSCRIPTIONAL REGULATOR, GNTR FAMILY"/>
    <property type="match status" value="1"/>
</dbReference>
<dbReference type="Proteomes" id="UP001185028">
    <property type="component" value="Unassembled WGS sequence"/>
</dbReference>
<gene>
    <name evidence="6" type="ORF">JOC58_002684</name>
</gene>
<reference evidence="6 7" key="1">
    <citation type="submission" date="2023-07" db="EMBL/GenBank/DDBJ databases">
        <title>Genomic Encyclopedia of Type Strains, Phase IV (KMG-IV): sequencing the most valuable type-strain genomes for metagenomic binning, comparative biology and taxonomic classification.</title>
        <authorList>
            <person name="Goeker M."/>
        </authorList>
    </citation>
    <scope>NUCLEOTIDE SEQUENCE [LARGE SCALE GENOMIC DNA]</scope>
    <source>
        <strain evidence="6 7">DSM 22170</strain>
    </source>
</reference>
<feature type="domain" description="HTH gntR-type" evidence="5">
    <location>
        <begin position="1"/>
        <end position="66"/>
    </location>
</feature>
<evidence type="ECO:0000256" key="3">
    <source>
        <dbReference type="ARBA" id="ARBA00023163"/>
    </source>
</evidence>
<dbReference type="SUPFAM" id="SSF48008">
    <property type="entry name" value="GntR ligand-binding domain-like"/>
    <property type="match status" value="1"/>
</dbReference>
<evidence type="ECO:0000313" key="6">
    <source>
        <dbReference type="EMBL" id="MDR6244787.1"/>
    </source>
</evidence>
<dbReference type="InterPro" id="IPR036388">
    <property type="entry name" value="WH-like_DNA-bd_sf"/>
</dbReference>
<evidence type="ECO:0000259" key="5">
    <source>
        <dbReference type="PROSITE" id="PS50949"/>
    </source>
</evidence>
<dbReference type="InterPro" id="IPR000524">
    <property type="entry name" value="Tscrpt_reg_HTH_GntR"/>
</dbReference>
<protein>
    <submittedName>
        <fullName evidence="6">DNA-binding FadR family transcriptional regulator</fullName>
    </submittedName>
</protein>
<comment type="caution">
    <text evidence="6">The sequence shown here is derived from an EMBL/GenBank/DDBJ whole genome shotgun (WGS) entry which is preliminary data.</text>
</comment>
<dbReference type="PROSITE" id="PS50949">
    <property type="entry name" value="HTH_GNTR"/>
    <property type="match status" value="1"/>
</dbReference>
<dbReference type="SMART" id="SM00345">
    <property type="entry name" value="HTH_GNTR"/>
    <property type="match status" value="1"/>
</dbReference>